<feature type="non-terminal residue" evidence="1">
    <location>
        <position position="227"/>
    </location>
</feature>
<dbReference type="AlphaFoldDB" id="A0A0F9DD26"/>
<protein>
    <submittedName>
        <fullName evidence="1">Uncharacterized protein</fullName>
    </submittedName>
</protein>
<organism evidence="1">
    <name type="scientific">marine sediment metagenome</name>
    <dbReference type="NCBI Taxonomy" id="412755"/>
    <lineage>
        <taxon>unclassified sequences</taxon>
        <taxon>metagenomes</taxon>
        <taxon>ecological metagenomes</taxon>
    </lineage>
</organism>
<reference evidence="1" key="1">
    <citation type="journal article" date="2015" name="Nature">
        <title>Complex archaea that bridge the gap between prokaryotes and eukaryotes.</title>
        <authorList>
            <person name="Spang A."/>
            <person name="Saw J.H."/>
            <person name="Jorgensen S.L."/>
            <person name="Zaremba-Niedzwiedzka K."/>
            <person name="Martijn J."/>
            <person name="Lind A.E."/>
            <person name="van Eijk R."/>
            <person name="Schleper C."/>
            <person name="Guy L."/>
            <person name="Ettema T.J."/>
        </authorList>
    </citation>
    <scope>NUCLEOTIDE SEQUENCE</scope>
</reference>
<comment type="caution">
    <text evidence="1">The sequence shown here is derived from an EMBL/GenBank/DDBJ whole genome shotgun (WGS) entry which is preliminary data.</text>
</comment>
<evidence type="ECO:0000313" key="1">
    <source>
        <dbReference type="EMBL" id="KKL59643.1"/>
    </source>
</evidence>
<name>A0A0F9DD26_9ZZZZ</name>
<proteinExistence type="predicted"/>
<gene>
    <name evidence="1" type="ORF">LCGC14_2213280</name>
</gene>
<dbReference type="EMBL" id="LAZR01029415">
    <property type="protein sequence ID" value="KKL59643.1"/>
    <property type="molecule type" value="Genomic_DNA"/>
</dbReference>
<accession>A0A0F9DD26</accession>
<sequence length="227" mass="25672">MVDNDPNKANFLYGPSADPVVTNYIDDGIFTKAGSNKFNFNYDYNFNTGSISYDLEENHVYDFNYLRLDTSSTSNQFVQDGKMTIRIFLEGYDGQKAFIENSTFFIRQLQCIVFSDKNNLNSDKWDVSGNGYTRKAVDGGLLLNSGTITLNDDSNPTKTDITSDKIYRASIKIKQTDDTISFSIGDSGVYDYNHNTKSFKPGINSIEFTYDPINLWNFYVNGWNGTG</sequence>